<proteinExistence type="predicted"/>
<comment type="caution">
    <text evidence="3">The sequence shown here is derived from an EMBL/GenBank/DDBJ whole genome shotgun (WGS) entry which is preliminary data.</text>
</comment>
<evidence type="ECO:0000256" key="1">
    <source>
        <dbReference type="SAM" id="MobiDB-lite"/>
    </source>
</evidence>
<dbReference type="Proteomes" id="UP000540656">
    <property type="component" value="Unassembled WGS sequence"/>
</dbReference>
<organism evidence="3 4">
    <name type="scientific">Nocardioides daedukensis</name>
    <dbReference type="NCBI Taxonomy" id="634462"/>
    <lineage>
        <taxon>Bacteria</taxon>
        <taxon>Bacillati</taxon>
        <taxon>Actinomycetota</taxon>
        <taxon>Actinomycetes</taxon>
        <taxon>Propionibacteriales</taxon>
        <taxon>Nocardioidaceae</taxon>
        <taxon>Nocardioides</taxon>
    </lineage>
</organism>
<dbReference type="AlphaFoldDB" id="A0A7Y9S3G5"/>
<accession>A0A7Y9S3G5</accession>
<feature type="chain" id="PRO_5030732094" description="Tox-REase-7 domain-containing protein" evidence="2">
    <location>
        <begin position="20"/>
        <end position="234"/>
    </location>
</feature>
<evidence type="ECO:0000313" key="4">
    <source>
        <dbReference type="Proteomes" id="UP000540656"/>
    </source>
</evidence>
<keyword evidence="2" id="KW-0732">Signal</keyword>
<evidence type="ECO:0000313" key="3">
    <source>
        <dbReference type="EMBL" id="NYG58760.1"/>
    </source>
</evidence>
<protein>
    <recommendedName>
        <fullName evidence="5">Tox-REase-7 domain-containing protein</fullName>
    </recommendedName>
</protein>
<feature type="signal peptide" evidence="2">
    <location>
        <begin position="1"/>
        <end position="19"/>
    </location>
</feature>
<dbReference type="RefSeq" id="WP_179500398.1">
    <property type="nucleotide sequence ID" value="NZ_JACCAA010000001.1"/>
</dbReference>
<dbReference type="EMBL" id="JACCAA010000001">
    <property type="protein sequence ID" value="NYG58760.1"/>
    <property type="molecule type" value="Genomic_DNA"/>
</dbReference>
<gene>
    <name evidence="3" type="ORF">BJ980_001683</name>
</gene>
<evidence type="ECO:0000256" key="2">
    <source>
        <dbReference type="SAM" id="SignalP"/>
    </source>
</evidence>
<reference evidence="3 4" key="1">
    <citation type="submission" date="2020-07" db="EMBL/GenBank/DDBJ databases">
        <title>Sequencing the genomes of 1000 actinobacteria strains.</title>
        <authorList>
            <person name="Klenk H.-P."/>
        </authorList>
    </citation>
    <scope>NUCLEOTIDE SEQUENCE [LARGE SCALE GENOMIC DNA]</scope>
    <source>
        <strain evidence="3 4">DSM 23819</strain>
    </source>
</reference>
<feature type="region of interest" description="Disordered" evidence="1">
    <location>
        <begin position="30"/>
        <end position="58"/>
    </location>
</feature>
<sequence>MLIAVLIALLWVPAAGALADVPAQPPSVHVYNGHHHTDAPTYTASERGPPSTYDSSTAYDPDGLGPFGASARPNVAIGPATYGYDDLARFAQSARGSSGVEEQVDSTVAVLVVAQRSGVAANAGTRLAQDVAVSPIAPNALGLGRSIGRASHNQALQADIAALPRGATGIRVNQQQVNALGQRVGINRPDLQYSLNGQRYYVEYEGLANPRGALHEARILANDPGSNFILRLVP</sequence>
<name>A0A7Y9S3G5_9ACTN</name>
<keyword evidence="4" id="KW-1185">Reference proteome</keyword>
<evidence type="ECO:0008006" key="5">
    <source>
        <dbReference type="Google" id="ProtNLM"/>
    </source>
</evidence>